<dbReference type="Gene3D" id="3.40.50.720">
    <property type="entry name" value="NAD(P)-binding Rossmann-like Domain"/>
    <property type="match status" value="1"/>
</dbReference>
<dbReference type="SUPFAM" id="SSF51735">
    <property type="entry name" value="NAD(P)-binding Rossmann-fold domains"/>
    <property type="match status" value="1"/>
</dbReference>
<organism evidence="5 6">
    <name type="scientific">Actinacidiphila bryophytorum</name>
    <dbReference type="NCBI Taxonomy" id="1436133"/>
    <lineage>
        <taxon>Bacteria</taxon>
        <taxon>Bacillati</taxon>
        <taxon>Actinomycetota</taxon>
        <taxon>Actinomycetes</taxon>
        <taxon>Kitasatosporales</taxon>
        <taxon>Streptomycetaceae</taxon>
        <taxon>Actinacidiphila</taxon>
    </lineage>
</organism>
<accession>A0A9W4H6K7</accession>
<comment type="caution">
    <text evidence="5">The sequence shown here is derived from an EMBL/GenBank/DDBJ whole genome shotgun (WGS) entry which is preliminary data.</text>
</comment>
<keyword evidence="2" id="KW-0560">Oxidoreductase</keyword>
<feature type="domain" description="NAD-dependent epimerase/dehydratase" evidence="4">
    <location>
        <begin position="3"/>
        <end position="214"/>
    </location>
</feature>
<evidence type="ECO:0000256" key="1">
    <source>
        <dbReference type="ARBA" id="ARBA00007637"/>
    </source>
</evidence>
<sequence length="279" mass="29310">MRILVTGAAGHIGGHVTDELLAAGHELVLTDLLPLDEPRAARVHTGDLQDPDLVRMAVDGVEAVVHLGAIPHPNVPDPSAMFAANCHTAHRVFQEAGAAGVRRVVAASSMAAAGLAWSPVPVSPAYVPLDEAHPSLVRDPYGLSKTVLEEVAAAAHRRFGLDAVCMRFPFTGTGERLDHFLAACAADPAGQRHDLWGWLHTLDAARAVRLAVEGDIRGCHVVNVTAADTTSAVPSAELMAAHHPGVPVPPSVTGHGSLFDTTACTDLLGFVPRRTWRTA</sequence>
<dbReference type="EC" id="5.1.3.2" evidence="5"/>
<proteinExistence type="inferred from homology"/>
<dbReference type="InterPro" id="IPR036291">
    <property type="entry name" value="NAD(P)-bd_dom_sf"/>
</dbReference>
<evidence type="ECO:0000313" key="5">
    <source>
        <dbReference type="EMBL" id="CAG7654346.1"/>
    </source>
</evidence>
<dbReference type="RefSeq" id="WP_205044745.1">
    <property type="nucleotide sequence ID" value="NZ_CAJVAX010000020.1"/>
</dbReference>
<dbReference type="GO" id="GO:0016491">
    <property type="term" value="F:oxidoreductase activity"/>
    <property type="evidence" value="ECO:0007669"/>
    <property type="project" value="UniProtKB-KW"/>
</dbReference>
<evidence type="ECO:0000259" key="4">
    <source>
        <dbReference type="Pfam" id="PF01370"/>
    </source>
</evidence>
<dbReference type="Pfam" id="PF01370">
    <property type="entry name" value="Epimerase"/>
    <property type="match status" value="1"/>
</dbReference>
<protein>
    <submittedName>
        <fullName evidence="5">UDP-glucose 4-epimerase</fullName>
        <ecNumber evidence="5">5.1.3.2</ecNumber>
    </submittedName>
</protein>
<dbReference type="PANTHER" id="PTHR43103:SF5">
    <property type="entry name" value="4-EPIMERASE, PUTATIVE (AFU_ORTHOLOGUE AFUA_7G00360)-RELATED"/>
    <property type="match status" value="1"/>
</dbReference>
<comment type="similarity">
    <text evidence="1">Belongs to the NAD(P)-dependent epimerase/dehydratase family.</text>
</comment>
<dbReference type="EMBL" id="CAJVAX010000020">
    <property type="protein sequence ID" value="CAG7654346.1"/>
    <property type="molecule type" value="Genomic_DNA"/>
</dbReference>
<name>A0A9W4H6K7_9ACTN</name>
<reference evidence="5" key="1">
    <citation type="submission" date="2021-06" db="EMBL/GenBank/DDBJ databases">
        <authorList>
            <person name="Arsene-Ploetze F."/>
        </authorList>
    </citation>
    <scope>NUCLEOTIDE SEQUENCE</scope>
    <source>
        <strain evidence="5">SBRY1</strain>
    </source>
</reference>
<dbReference type="InterPro" id="IPR001509">
    <property type="entry name" value="Epimerase_deHydtase"/>
</dbReference>
<dbReference type="Proteomes" id="UP001153328">
    <property type="component" value="Unassembled WGS sequence"/>
</dbReference>
<keyword evidence="6" id="KW-1185">Reference proteome</keyword>
<evidence type="ECO:0000256" key="3">
    <source>
        <dbReference type="ARBA" id="ARBA00023027"/>
    </source>
</evidence>
<evidence type="ECO:0000256" key="2">
    <source>
        <dbReference type="ARBA" id="ARBA00023002"/>
    </source>
</evidence>
<evidence type="ECO:0000313" key="6">
    <source>
        <dbReference type="Proteomes" id="UP001153328"/>
    </source>
</evidence>
<dbReference type="AlphaFoldDB" id="A0A9W4H6K7"/>
<dbReference type="GO" id="GO:0003978">
    <property type="term" value="F:UDP-glucose 4-epimerase activity"/>
    <property type="evidence" value="ECO:0007669"/>
    <property type="project" value="UniProtKB-EC"/>
</dbReference>
<keyword evidence="3" id="KW-0520">NAD</keyword>
<gene>
    <name evidence="5" type="ORF">SBRY_60446</name>
</gene>
<dbReference type="PANTHER" id="PTHR43103">
    <property type="entry name" value="NUCLEOSIDE-DIPHOSPHATE-SUGAR EPIMERASE"/>
    <property type="match status" value="1"/>
</dbReference>
<keyword evidence="5" id="KW-0413">Isomerase</keyword>